<dbReference type="GO" id="GO:0003887">
    <property type="term" value="F:DNA-directed DNA polymerase activity"/>
    <property type="evidence" value="ECO:0007669"/>
    <property type="project" value="UniProtKB-KW"/>
</dbReference>
<dbReference type="SUPFAM" id="SSF48019">
    <property type="entry name" value="post-AAA+ oligomerization domain-like"/>
    <property type="match status" value="1"/>
</dbReference>
<dbReference type="NCBIfam" id="TIGR01128">
    <property type="entry name" value="holA"/>
    <property type="match status" value="1"/>
</dbReference>
<comment type="similarity">
    <text evidence="6">Belongs to the DNA polymerase HolA subunit family.</text>
</comment>
<evidence type="ECO:0000256" key="6">
    <source>
        <dbReference type="ARBA" id="ARBA00034754"/>
    </source>
</evidence>
<reference evidence="9" key="1">
    <citation type="submission" date="2017-03" db="EMBL/GenBank/DDBJ databases">
        <authorList>
            <person name="Rodrigo-Torres L."/>
            <person name="Arahal R.D."/>
            <person name="Lucena T."/>
        </authorList>
    </citation>
    <scope>NUCLEOTIDE SEQUENCE [LARGE SCALE GENOMIC DNA]</scope>
    <source>
        <strain evidence="9">CECT 8411</strain>
    </source>
</reference>
<dbReference type="GO" id="GO:0006261">
    <property type="term" value="P:DNA-templated DNA replication"/>
    <property type="evidence" value="ECO:0007669"/>
    <property type="project" value="TreeGrafter"/>
</dbReference>
<evidence type="ECO:0000256" key="2">
    <source>
        <dbReference type="ARBA" id="ARBA00022679"/>
    </source>
</evidence>
<dbReference type="Proteomes" id="UP000193778">
    <property type="component" value="Unassembled WGS sequence"/>
</dbReference>
<keyword evidence="4" id="KW-0235">DNA replication</keyword>
<comment type="catalytic activity">
    <reaction evidence="7">
        <text>DNA(n) + a 2'-deoxyribonucleoside 5'-triphosphate = DNA(n+1) + diphosphate</text>
        <dbReference type="Rhea" id="RHEA:22508"/>
        <dbReference type="Rhea" id="RHEA-COMP:17339"/>
        <dbReference type="Rhea" id="RHEA-COMP:17340"/>
        <dbReference type="ChEBI" id="CHEBI:33019"/>
        <dbReference type="ChEBI" id="CHEBI:61560"/>
        <dbReference type="ChEBI" id="CHEBI:173112"/>
        <dbReference type="EC" id="2.7.7.7"/>
    </reaction>
</comment>
<evidence type="ECO:0000256" key="7">
    <source>
        <dbReference type="ARBA" id="ARBA00049244"/>
    </source>
</evidence>
<dbReference type="PANTHER" id="PTHR34388">
    <property type="entry name" value="DNA POLYMERASE III SUBUNIT DELTA"/>
    <property type="match status" value="1"/>
</dbReference>
<dbReference type="InterPro" id="IPR027417">
    <property type="entry name" value="P-loop_NTPase"/>
</dbReference>
<dbReference type="OrthoDB" id="9804983at2"/>
<dbReference type="Gene3D" id="3.40.50.300">
    <property type="entry name" value="P-loop containing nucleotide triphosphate hydrolases"/>
    <property type="match status" value="1"/>
</dbReference>
<keyword evidence="3" id="KW-0548">Nucleotidyltransferase</keyword>
<proteinExistence type="inferred from homology"/>
<dbReference type="GO" id="GO:0003677">
    <property type="term" value="F:DNA binding"/>
    <property type="evidence" value="ECO:0007669"/>
    <property type="project" value="InterPro"/>
</dbReference>
<evidence type="ECO:0000256" key="3">
    <source>
        <dbReference type="ARBA" id="ARBA00022695"/>
    </source>
</evidence>
<keyword evidence="2" id="KW-0808">Transferase</keyword>
<dbReference type="RefSeq" id="WP_085823399.1">
    <property type="nucleotide sequence ID" value="NZ_FWFP01000008.1"/>
</dbReference>
<dbReference type="EC" id="2.7.7.7" evidence="1"/>
<evidence type="ECO:0000313" key="9">
    <source>
        <dbReference type="Proteomes" id="UP000193778"/>
    </source>
</evidence>
<evidence type="ECO:0000313" key="8">
    <source>
        <dbReference type="EMBL" id="SLN59178.1"/>
    </source>
</evidence>
<organism evidence="8 9">
    <name type="scientific">Ruegeria meonggei</name>
    <dbReference type="NCBI Taxonomy" id="1446476"/>
    <lineage>
        <taxon>Bacteria</taxon>
        <taxon>Pseudomonadati</taxon>
        <taxon>Pseudomonadota</taxon>
        <taxon>Alphaproteobacteria</taxon>
        <taxon>Rhodobacterales</taxon>
        <taxon>Roseobacteraceae</taxon>
        <taxon>Ruegeria</taxon>
    </lineage>
</organism>
<dbReference type="InterPro" id="IPR008921">
    <property type="entry name" value="DNA_pol3_clamp-load_cplx_C"/>
</dbReference>
<evidence type="ECO:0000256" key="1">
    <source>
        <dbReference type="ARBA" id="ARBA00012417"/>
    </source>
</evidence>
<keyword evidence="5" id="KW-0239">DNA-directed DNA polymerase</keyword>
<name>A0A1X6ZR51_9RHOB</name>
<dbReference type="Gene3D" id="1.20.272.10">
    <property type="match status" value="1"/>
</dbReference>
<dbReference type="InterPro" id="IPR005790">
    <property type="entry name" value="DNA_polIII_delta"/>
</dbReference>
<evidence type="ECO:0000256" key="5">
    <source>
        <dbReference type="ARBA" id="ARBA00022932"/>
    </source>
</evidence>
<sequence>MKLSPREADGYFAKPDADKAGLLIYGADAMRVALKRQQVLTALLGPGAEEEMRLTRMPGADLRGDPALLLDAVKAVGFFPGQRAVFVEDTTDVAAPAIIAAFQYWTPGDAQIIVTAGQLKPSSKIRKAFEANPAAYSVGIYDDPPSRGEIERVLTQAGLQNIPQESMSAIAELATGISPGDFAQTIEKLSLYKRGDDSELTIDDIEACAPGSTEAALDDVLNVVAEGRAGEIGPLIRRLQSQGTNAVSLCIGATRHFRTLYACASDPGGAAQGIGKLRPPVYGKRRDRIVRQAQGWGAPKLQTALTVLTDTDLSLRSAGQTAPAMALVERAMIRLAMLARSR</sequence>
<protein>
    <recommendedName>
        <fullName evidence="1">DNA-directed DNA polymerase</fullName>
        <ecNumber evidence="1">2.7.7.7</ecNumber>
    </recommendedName>
</protein>
<dbReference type="EMBL" id="FWFP01000008">
    <property type="protein sequence ID" value="SLN59178.1"/>
    <property type="molecule type" value="Genomic_DNA"/>
</dbReference>
<keyword evidence="9" id="KW-1185">Reference proteome</keyword>
<dbReference type="AlphaFoldDB" id="A0A1X6ZR51"/>
<accession>A0A1X6ZR51</accession>
<dbReference type="GO" id="GO:0009360">
    <property type="term" value="C:DNA polymerase III complex"/>
    <property type="evidence" value="ECO:0007669"/>
    <property type="project" value="TreeGrafter"/>
</dbReference>
<dbReference type="PANTHER" id="PTHR34388:SF1">
    <property type="entry name" value="DNA POLYMERASE III SUBUNIT DELTA"/>
    <property type="match status" value="1"/>
</dbReference>
<gene>
    <name evidence="8" type="ORF">RUM8411_02905</name>
</gene>
<evidence type="ECO:0000256" key="4">
    <source>
        <dbReference type="ARBA" id="ARBA00022705"/>
    </source>
</evidence>